<accession>A0AAV7FVR3</accession>
<reference evidence="1 2" key="1">
    <citation type="journal article" date="2021" name="Hortic Res">
        <title>Chromosome-scale assembly of the Dendrobium chrysotoxum genome enhances the understanding of orchid evolution.</title>
        <authorList>
            <person name="Zhang Y."/>
            <person name="Zhang G.Q."/>
            <person name="Zhang D."/>
            <person name="Liu X.D."/>
            <person name="Xu X.Y."/>
            <person name="Sun W.H."/>
            <person name="Yu X."/>
            <person name="Zhu X."/>
            <person name="Wang Z.W."/>
            <person name="Zhao X."/>
            <person name="Zhong W.Y."/>
            <person name="Chen H."/>
            <person name="Yin W.L."/>
            <person name="Huang T."/>
            <person name="Niu S.C."/>
            <person name="Liu Z.J."/>
        </authorList>
    </citation>
    <scope>NUCLEOTIDE SEQUENCE [LARGE SCALE GENOMIC DNA]</scope>
    <source>
        <strain evidence="1">Lindl</strain>
    </source>
</reference>
<sequence length="437" mass="46651">MDPCPFIRLIVESLALKLPPALSKPAAGTGVHPSTTPCFCVIQLQDSPFSPPQTQTAPLPLASPDTPPISSAAASAPVIFSLDPPALSCLAGKPARLTVSVYAGRSGRACWFSSGRLLGRVRVAVELSLESEAVRPAVMKSGWVSVLCGGGRSVARLHLVVRSEPDPRFVFQFGGEPECSPVVFQVGGGDGCLTPSGCIRQPAFSCRFSADRRRSARSSSCLPLESTSTSRLKSFRLPRFLTHRLHLQRDQRKGWTVTIHDLSGSPVAAASMITPFVPSPGSDRVSKSNPGSWLILHPASPYSSNWMPWGRLQAWRERGPSDAVLGLRFDLAIDSGLAASSDVPIAESMISFKKGGEFLIDGGDMAKGRVFVMGSTVEGEGRVSQPKVQMGAQHVVCMGDAALFVALAAAVDLSMDACQLFSKKLRKELSYDQQNSF</sequence>
<dbReference type="EMBL" id="JAGFBR010000016">
    <property type="protein sequence ID" value="KAH0453825.1"/>
    <property type="molecule type" value="Genomic_DNA"/>
</dbReference>
<dbReference type="PANTHER" id="PTHR31317">
    <property type="entry name" value="OS08G0163500 PROTEIN"/>
    <property type="match status" value="1"/>
</dbReference>
<dbReference type="AlphaFoldDB" id="A0AAV7FVR3"/>
<proteinExistence type="predicted"/>
<organism evidence="1 2">
    <name type="scientific">Dendrobium chrysotoxum</name>
    <name type="common">Orchid</name>
    <dbReference type="NCBI Taxonomy" id="161865"/>
    <lineage>
        <taxon>Eukaryota</taxon>
        <taxon>Viridiplantae</taxon>
        <taxon>Streptophyta</taxon>
        <taxon>Embryophyta</taxon>
        <taxon>Tracheophyta</taxon>
        <taxon>Spermatophyta</taxon>
        <taxon>Magnoliopsida</taxon>
        <taxon>Liliopsida</taxon>
        <taxon>Asparagales</taxon>
        <taxon>Orchidaceae</taxon>
        <taxon>Epidendroideae</taxon>
        <taxon>Malaxideae</taxon>
        <taxon>Dendrobiinae</taxon>
        <taxon>Dendrobium</taxon>
    </lineage>
</organism>
<evidence type="ECO:0000313" key="1">
    <source>
        <dbReference type="EMBL" id="KAH0453825.1"/>
    </source>
</evidence>
<dbReference type="Pfam" id="PF06219">
    <property type="entry name" value="DUF1005"/>
    <property type="match status" value="2"/>
</dbReference>
<gene>
    <name evidence="1" type="ORF">IEQ34_018149</name>
</gene>
<dbReference type="InterPro" id="IPR010410">
    <property type="entry name" value="DUF1005"/>
</dbReference>
<name>A0AAV7FVR3_DENCH</name>
<protein>
    <submittedName>
        <fullName evidence="1">Uncharacterized protein</fullName>
    </submittedName>
</protein>
<dbReference type="Proteomes" id="UP000775213">
    <property type="component" value="Unassembled WGS sequence"/>
</dbReference>
<comment type="caution">
    <text evidence="1">The sequence shown here is derived from an EMBL/GenBank/DDBJ whole genome shotgun (WGS) entry which is preliminary data.</text>
</comment>
<dbReference type="PANTHER" id="PTHR31317:SF14">
    <property type="entry name" value="DUF1005 FAMILY PROTEIN (DUF1005)"/>
    <property type="match status" value="1"/>
</dbReference>
<keyword evidence="2" id="KW-1185">Reference proteome</keyword>
<evidence type="ECO:0000313" key="2">
    <source>
        <dbReference type="Proteomes" id="UP000775213"/>
    </source>
</evidence>